<keyword evidence="3" id="KW-1185">Reference proteome</keyword>
<feature type="transmembrane region" description="Helical" evidence="1">
    <location>
        <begin position="41"/>
        <end position="61"/>
    </location>
</feature>
<dbReference type="EMBL" id="MORL01000005">
    <property type="protein sequence ID" value="OIN59084.1"/>
    <property type="molecule type" value="Genomic_DNA"/>
</dbReference>
<name>A0A1S2VK03_9BACT</name>
<keyword evidence="1" id="KW-0812">Transmembrane</keyword>
<evidence type="ECO:0000313" key="3">
    <source>
        <dbReference type="Proteomes" id="UP000181790"/>
    </source>
</evidence>
<keyword evidence="1" id="KW-1133">Transmembrane helix</keyword>
<keyword evidence="1" id="KW-0472">Membrane</keyword>
<protein>
    <submittedName>
        <fullName evidence="2">Uncharacterized protein</fullName>
    </submittedName>
</protein>
<reference evidence="2 3" key="1">
    <citation type="submission" date="2016-10" db="EMBL/GenBank/DDBJ databases">
        <title>Arsenicibacter rosenii gen. nov., sp. nov., an efficient arsenic-methylating bacterium isolated from an arsenic-contaminated paddy soil.</title>
        <authorList>
            <person name="Huang K."/>
        </authorList>
    </citation>
    <scope>NUCLEOTIDE SEQUENCE [LARGE SCALE GENOMIC DNA]</scope>
    <source>
        <strain evidence="2 3">SM-1</strain>
    </source>
</reference>
<dbReference type="AlphaFoldDB" id="A0A1S2VK03"/>
<accession>A0A1S2VK03</accession>
<evidence type="ECO:0000256" key="1">
    <source>
        <dbReference type="SAM" id="Phobius"/>
    </source>
</evidence>
<evidence type="ECO:0000313" key="2">
    <source>
        <dbReference type="EMBL" id="OIN59084.1"/>
    </source>
</evidence>
<gene>
    <name evidence="2" type="ORF">BLX24_12825</name>
</gene>
<organism evidence="2 3">
    <name type="scientific">Arsenicibacter rosenii</name>
    <dbReference type="NCBI Taxonomy" id="1750698"/>
    <lineage>
        <taxon>Bacteria</taxon>
        <taxon>Pseudomonadati</taxon>
        <taxon>Bacteroidota</taxon>
        <taxon>Cytophagia</taxon>
        <taxon>Cytophagales</taxon>
        <taxon>Spirosomataceae</taxon>
        <taxon>Arsenicibacter</taxon>
    </lineage>
</organism>
<comment type="caution">
    <text evidence="2">The sequence shown here is derived from an EMBL/GenBank/DDBJ whole genome shotgun (WGS) entry which is preliminary data.</text>
</comment>
<sequence>MFRKMPSIVTFTFFGLVFVEITLFSSLIYTLKQSPLPVSELAIVVFLMVVIAGMLLLILWLTDRKPDLPEFPVPARKRHITGQLSPETDYLAGSYDEK</sequence>
<proteinExistence type="predicted"/>
<feature type="transmembrane region" description="Helical" evidence="1">
    <location>
        <begin position="7"/>
        <end position="29"/>
    </location>
</feature>
<dbReference type="Proteomes" id="UP000181790">
    <property type="component" value="Unassembled WGS sequence"/>
</dbReference>